<dbReference type="EMBL" id="CAXKWB010073707">
    <property type="protein sequence ID" value="CAL4197543.1"/>
    <property type="molecule type" value="Genomic_DNA"/>
</dbReference>
<evidence type="ECO:0000313" key="2">
    <source>
        <dbReference type="Proteomes" id="UP001497623"/>
    </source>
</evidence>
<reference evidence="1 2" key="1">
    <citation type="submission" date="2024-05" db="EMBL/GenBank/DDBJ databases">
        <authorList>
            <person name="Wallberg A."/>
        </authorList>
    </citation>
    <scope>NUCLEOTIDE SEQUENCE [LARGE SCALE GENOMIC DNA]</scope>
</reference>
<evidence type="ECO:0000313" key="1">
    <source>
        <dbReference type="EMBL" id="CAL4197543.1"/>
    </source>
</evidence>
<protein>
    <submittedName>
        <fullName evidence="1">Uncharacterized protein</fullName>
    </submittedName>
</protein>
<comment type="caution">
    <text evidence="1">The sequence shown here is derived from an EMBL/GenBank/DDBJ whole genome shotgun (WGS) entry which is preliminary data.</text>
</comment>
<sequence>RCIMGELNTILQQIKNGNVENLNNDVQKLLVSTSETKSSENILRHCSRYAYENTKVVKEYFHSMLDVVVTSSQHQKQQEIVDAAYQIKSLYYIISAICKRRDSYQYLPQILSDAEGYVKGCDASSGDVFNICKNLYQVVWNASLSQPCTPKEALDLQRWALCFLLIIGTSVDKVCEQAFKAATNYEQKSQGNADMSQGNLDKFYLQLLLNITNTSKKQEYDSKSIIALLNVILKYAVSLAKYKNFSEFTKGSRPFVALMDNRCSDPIMMSLKIGLKLVEAAMALLAGKFTNEKLIDYIYKTQGVIPNSELPNAILTLCLLQVIAFFEKPNESEVLYSVQPSVIGTVLKAALSRFSKSTSEESTKQLGTIISQLLATYLDIAKKSQYSATVYEEALKWVTKAENFLIDNNQGWQLKNYIGVNAGNFGVLSYRETKYEAAGKFLQTCVNLLESCTTETTSDVQGNIISSMLKKQKLLSDALRYSGQYHEAALALAISALKGSISADDLVITWVKCKRDAAKASSSSIKGLTILDIVSEAQRRCKNPKTKFDVCSLLLLEAYSYRKQSHNAAEDELSCAHALLGVAQTVWHKVRALLLTTQVLWTHPTLATQENQAMSTVKEAVTILNDSKKMCINESGIEEAEALTNFWIYLCRLQMIQEKAEMEFEESMKASAAASSLTTAATDLGEEVQVDDACDVRPATTSLTLHQQERLLSPLNKALLAWEHLLQKGEVLKDANSTCAAVASAGYVYQLTGLTVPTVRAWNVLISMARTYKLNNYIIQGIGELLMAGPEFVSSNSIVEVKQLLAATEASQSQNYNIYHNLTVRTALAYYYLLQGE</sequence>
<dbReference type="AlphaFoldDB" id="A0AAV2SGD6"/>
<dbReference type="Proteomes" id="UP001497623">
    <property type="component" value="Unassembled WGS sequence"/>
</dbReference>
<proteinExistence type="predicted"/>
<feature type="non-terminal residue" evidence="1">
    <location>
        <position position="837"/>
    </location>
</feature>
<name>A0AAV2SGD6_MEGNR</name>
<accession>A0AAV2SGD6</accession>
<organism evidence="1 2">
    <name type="scientific">Meganyctiphanes norvegica</name>
    <name type="common">Northern krill</name>
    <name type="synonym">Thysanopoda norvegica</name>
    <dbReference type="NCBI Taxonomy" id="48144"/>
    <lineage>
        <taxon>Eukaryota</taxon>
        <taxon>Metazoa</taxon>
        <taxon>Ecdysozoa</taxon>
        <taxon>Arthropoda</taxon>
        <taxon>Crustacea</taxon>
        <taxon>Multicrustacea</taxon>
        <taxon>Malacostraca</taxon>
        <taxon>Eumalacostraca</taxon>
        <taxon>Eucarida</taxon>
        <taxon>Euphausiacea</taxon>
        <taxon>Euphausiidae</taxon>
        <taxon>Meganyctiphanes</taxon>
    </lineage>
</organism>
<feature type="non-terminal residue" evidence="1">
    <location>
        <position position="1"/>
    </location>
</feature>
<keyword evidence="2" id="KW-1185">Reference proteome</keyword>
<gene>
    <name evidence="1" type="ORF">MNOR_LOCUS37265</name>
</gene>